<comment type="caution">
    <text evidence="2">The sequence shown here is derived from an EMBL/GenBank/DDBJ whole genome shotgun (WGS) entry which is preliminary data.</text>
</comment>
<organism evidence="2 3">
    <name type="scientific">Moniliophthora roreri</name>
    <name type="common">Frosty pod rot fungus</name>
    <name type="synonym">Monilia roreri</name>
    <dbReference type="NCBI Taxonomy" id="221103"/>
    <lineage>
        <taxon>Eukaryota</taxon>
        <taxon>Fungi</taxon>
        <taxon>Dikarya</taxon>
        <taxon>Basidiomycota</taxon>
        <taxon>Agaricomycotina</taxon>
        <taxon>Agaricomycetes</taxon>
        <taxon>Agaricomycetidae</taxon>
        <taxon>Agaricales</taxon>
        <taxon>Marasmiineae</taxon>
        <taxon>Marasmiaceae</taxon>
        <taxon>Moniliophthora</taxon>
    </lineage>
</organism>
<feature type="compositionally biased region" description="Acidic residues" evidence="1">
    <location>
        <begin position="316"/>
        <end position="336"/>
    </location>
</feature>
<sequence length="336" mass="38498">MKNQKTKPVFNHMELNIYKGLNDIPTLTELAVLAMYYLSVTGPYAVDVQGPGKESLDMLDLRPLYECLKEHIQKLICSPSLALRGDQEPSHKDATFGGREWLQPRVVSAIYGMQKSLPHLSSCFVAFLKGALTTWEHFTLEFKADGIIAKASAEEKKLAFMPATNDANEGTLRMWQKWVREKGTTIGLFKDHATFHWNQTQDFMDAVMTKLEDHTHLMQVVAEHSTYLHEKAWITQEKVASQAARAAKWAEILRNTELVTDWEVVQKMMNKLLYWQLELWCKVDKQVQQTKKGLTTKQPMLKEIKAAIDQMHNDEGSDPEDALNEEPAEEEDEDMD</sequence>
<name>A0A0W0EYV6_MONRR</name>
<feature type="region of interest" description="Disordered" evidence="1">
    <location>
        <begin position="309"/>
        <end position="336"/>
    </location>
</feature>
<dbReference type="Proteomes" id="UP000054988">
    <property type="component" value="Unassembled WGS sequence"/>
</dbReference>
<proteinExistence type="predicted"/>
<protein>
    <submittedName>
        <fullName evidence="2">Uncharacterized protein</fullName>
    </submittedName>
</protein>
<reference evidence="2 3" key="1">
    <citation type="submission" date="2015-12" db="EMBL/GenBank/DDBJ databases">
        <title>Draft genome sequence of Moniliophthora roreri, the causal agent of frosty pod rot of cacao.</title>
        <authorList>
            <person name="Aime M.C."/>
            <person name="Diaz-Valderrama J.R."/>
            <person name="Kijpornyongpan T."/>
            <person name="Phillips-Mora W."/>
        </authorList>
    </citation>
    <scope>NUCLEOTIDE SEQUENCE [LARGE SCALE GENOMIC DNA]</scope>
    <source>
        <strain evidence="2 3">MCA 2952</strain>
    </source>
</reference>
<gene>
    <name evidence="2" type="ORF">WG66_18169</name>
</gene>
<accession>A0A0W0EYV6</accession>
<evidence type="ECO:0000313" key="2">
    <source>
        <dbReference type="EMBL" id="KTB29257.1"/>
    </source>
</evidence>
<dbReference type="AlphaFoldDB" id="A0A0W0EYV6"/>
<evidence type="ECO:0000313" key="3">
    <source>
        <dbReference type="Proteomes" id="UP000054988"/>
    </source>
</evidence>
<evidence type="ECO:0000256" key="1">
    <source>
        <dbReference type="SAM" id="MobiDB-lite"/>
    </source>
</evidence>
<dbReference type="EMBL" id="LATX01002439">
    <property type="protein sequence ID" value="KTB29257.1"/>
    <property type="molecule type" value="Genomic_DNA"/>
</dbReference>